<organism evidence="6 7">
    <name type="scientific">Flavobacterium sinopsychrotolerans</name>
    <dbReference type="NCBI Taxonomy" id="604089"/>
    <lineage>
        <taxon>Bacteria</taxon>
        <taxon>Pseudomonadati</taxon>
        <taxon>Bacteroidota</taxon>
        <taxon>Flavobacteriia</taxon>
        <taxon>Flavobacteriales</taxon>
        <taxon>Flavobacteriaceae</taxon>
        <taxon>Flavobacterium</taxon>
    </lineage>
</organism>
<comment type="subcellular location">
    <subcellularLocation>
        <location evidence="1">Membrane</location>
        <topology evidence="1">Multi-pass membrane protein</topology>
    </subcellularLocation>
</comment>
<dbReference type="Proteomes" id="UP000198657">
    <property type="component" value="Unassembled WGS sequence"/>
</dbReference>
<dbReference type="RefSeq" id="WP_091171640.1">
    <property type="nucleotide sequence ID" value="NZ_CBCSFM010000010.1"/>
</dbReference>
<dbReference type="OrthoDB" id="9808930at2"/>
<feature type="transmembrane region" description="Helical" evidence="5">
    <location>
        <begin position="104"/>
        <end position="133"/>
    </location>
</feature>
<dbReference type="AlphaFoldDB" id="A0A1H8NSB5"/>
<dbReference type="InterPro" id="IPR019109">
    <property type="entry name" value="MamF_MmsF"/>
</dbReference>
<keyword evidence="3 5" id="KW-1133">Transmembrane helix</keyword>
<evidence type="ECO:0000256" key="3">
    <source>
        <dbReference type="ARBA" id="ARBA00022989"/>
    </source>
</evidence>
<evidence type="ECO:0000313" key="6">
    <source>
        <dbReference type="EMBL" id="SEO32459.1"/>
    </source>
</evidence>
<evidence type="ECO:0008006" key="8">
    <source>
        <dbReference type="Google" id="ProtNLM"/>
    </source>
</evidence>
<sequence>METTTEKNIATFTHLSSLTQYFIPFGNYIFPIILWSSKKEESEFVDHNGKQVLNFQLSLLLYSLVLIMIAIPSFIISVFKDTSFETLVHHHDITLSNFNIENNIGMLTVGLICVLLFGLLKVAEFFLIIYASIKTSNGERYKYPITIPFIK</sequence>
<dbReference type="EMBL" id="FODN01000005">
    <property type="protein sequence ID" value="SEO32459.1"/>
    <property type="molecule type" value="Genomic_DNA"/>
</dbReference>
<evidence type="ECO:0000256" key="2">
    <source>
        <dbReference type="ARBA" id="ARBA00022692"/>
    </source>
</evidence>
<feature type="transmembrane region" description="Helical" evidence="5">
    <location>
        <begin position="57"/>
        <end position="79"/>
    </location>
</feature>
<evidence type="ECO:0000313" key="7">
    <source>
        <dbReference type="Proteomes" id="UP000198657"/>
    </source>
</evidence>
<accession>A0A1H8NSB5</accession>
<evidence type="ECO:0000256" key="5">
    <source>
        <dbReference type="SAM" id="Phobius"/>
    </source>
</evidence>
<proteinExistence type="predicted"/>
<dbReference type="Pfam" id="PF09685">
    <property type="entry name" value="MamF_MmsF"/>
    <property type="match status" value="1"/>
</dbReference>
<keyword evidence="2 5" id="KW-0812">Transmembrane</keyword>
<name>A0A1H8NSB5_9FLAO</name>
<keyword evidence="7" id="KW-1185">Reference proteome</keyword>
<evidence type="ECO:0000256" key="1">
    <source>
        <dbReference type="ARBA" id="ARBA00004141"/>
    </source>
</evidence>
<evidence type="ECO:0000256" key="4">
    <source>
        <dbReference type="ARBA" id="ARBA00023136"/>
    </source>
</evidence>
<dbReference type="STRING" id="604089.SAMN04487942_2437"/>
<reference evidence="7" key="1">
    <citation type="submission" date="2016-10" db="EMBL/GenBank/DDBJ databases">
        <authorList>
            <person name="Varghese N."/>
            <person name="Submissions S."/>
        </authorList>
    </citation>
    <scope>NUCLEOTIDE SEQUENCE [LARGE SCALE GENOMIC DNA]</scope>
    <source>
        <strain evidence="7">CGMCC 1.8704</strain>
    </source>
</reference>
<feature type="transmembrane region" description="Helical" evidence="5">
    <location>
        <begin position="18"/>
        <end position="36"/>
    </location>
</feature>
<keyword evidence="4 5" id="KW-0472">Membrane</keyword>
<protein>
    <recommendedName>
        <fullName evidence="8">DUF4870 domain-containing protein</fullName>
    </recommendedName>
</protein>
<gene>
    <name evidence="6" type="ORF">SAMN04487942_2437</name>
</gene>